<sequence>MTTSGSNNKPPVKGHYRAVRDANDWPSRYRKRDGVHLNNLWSIWYGIICAILQGYLAYRCLKEILGYSVLLWPDGLPYLELNCSLGLNGAVFLLLPIFFTVTILKIGNLANDGYKIGRQTSMCSREPSDILGNSSHCGLFRYGGPTAPFIHVAIAFCLLVPKVLLEAKMIRAGFLSQDYVWHTDLDFLIVHKNRSMVLTFTRLNENFSDGSIGLPEKFYDPGFGTVFSGANVTHTVIKTLKDIIGHETRKYESIKETGGLWNSSVSLEYINLIVALLIYSVRYPAIFWSANKFLGLLFSFMLFVNGLHIVLTFSGISILYKIHVADLWQLMSSNENNKHFNHPTPYLLNAQVTFALYMLSTLLILASSVVMYFYGHTRFIEFLNHQRDRKVITLQGSSSNAWMYFAHFAAFCVIISIGITIAPLVHDFVITYGWSRDDVLLICIVYNVFHLILWIIVWIYLSFKRNWTFKIRISIGEAVIKESRSLRLIHSVHLNNQLNDVGSGQQPFLIIGNGRTYTVSDTLPKRAIMDVLQRNVLVKKSKSNGSMALSDDLSDEIYWLRPNREGNFQSQNRSRYLRWFRKKSKQKLVFEETKNATAKRTKSSVRNSVIPGIDEDDGDYATLRELPIPSMSKRNDDSNKDVKLLACVHDEEITYASASQDFTPPILQGSLMEPIVVHTDFQSQPSTSGANDRLLRTDSGILAQAEDIHGRSNSLSTECSQVSPPEPPGSSHSESSSGVHSNESQENSAIKLANKQTSEWKVSHNDTTTSLINLDGTIDANPESTVVIRRMSLRPHPNEGVAEAILKEDPYGRATNMRMTSFMDTKTGILGQQSSSATLPHYPTQPSVQNVYSNNCSTMPLPQHTSNNIPHQMTNGNSCNVYTNRLQHTTIPTHLNGVKIINNPIGRGKLEPIYTKINRATNELCHYSTNRHS</sequence>
<feature type="transmembrane region" description="Helical" evidence="2">
    <location>
        <begin position="40"/>
        <end position="58"/>
    </location>
</feature>
<dbReference type="AlphaFoldDB" id="A0ABD1EWF1"/>
<evidence type="ECO:0000313" key="4">
    <source>
        <dbReference type="Proteomes" id="UP001566132"/>
    </source>
</evidence>
<keyword evidence="4" id="KW-1185">Reference proteome</keyword>
<feature type="transmembrane region" description="Helical" evidence="2">
    <location>
        <begin position="354"/>
        <end position="374"/>
    </location>
</feature>
<feature type="transmembrane region" description="Helical" evidence="2">
    <location>
        <begin position="438"/>
        <end position="461"/>
    </location>
</feature>
<feature type="region of interest" description="Disordered" evidence="1">
    <location>
        <begin position="709"/>
        <end position="749"/>
    </location>
</feature>
<evidence type="ECO:0000256" key="1">
    <source>
        <dbReference type="SAM" id="MobiDB-lite"/>
    </source>
</evidence>
<keyword evidence="2" id="KW-0812">Transmembrane</keyword>
<dbReference type="PANTHER" id="PTHR21579:SF20">
    <property type="entry name" value="PROTEIN TINCAR"/>
    <property type="match status" value="1"/>
</dbReference>
<feature type="compositionally biased region" description="Polar residues" evidence="1">
    <location>
        <begin position="711"/>
        <end position="721"/>
    </location>
</feature>
<organism evidence="3 4">
    <name type="scientific">Hypothenemus hampei</name>
    <name type="common">Coffee berry borer</name>
    <dbReference type="NCBI Taxonomy" id="57062"/>
    <lineage>
        <taxon>Eukaryota</taxon>
        <taxon>Metazoa</taxon>
        <taxon>Ecdysozoa</taxon>
        <taxon>Arthropoda</taxon>
        <taxon>Hexapoda</taxon>
        <taxon>Insecta</taxon>
        <taxon>Pterygota</taxon>
        <taxon>Neoptera</taxon>
        <taxon>Endopterygota</taxon>
        <taxon>Coleoptera</taxon>
        <taxon>Polyphaga</taxon>
        <taxon>Cucujiformia</taxon>
        <taxon>Curculionidae</taxon>
        <taxon>Scolytinae</taxon>
        <taxon>Hypothenemus</taxon>
    </lineage>
</organism>
<dbReference type="EMBL" id="JBDJPC010000004">
    <property type="protein sequence ID" value="KAL1505371.1"/>
    <property type="molecule type" value="Genomic_DNA"/>
</dbReference>
<protein>
    <recommendedName>
        <fullName evidence="5">Protein tincar</fullName>
    </recommendedName>
</protein>
<dbReference type="InterPro" id="IPR053291">
    <property type="entry name" value="Ommatidial_diff-associated"/>
</dbReference>
<keyword evidence="2" id="KW-0472">Membrane</keyword>
<proteinExistence type="predicted"/>
<evidence type="ECO:0000313" key="3">
    <source>
        <dbReference type="EMBL" id="KAL1505371.1"/>
    </source>
</evidence>
<feature type="transmembrane region" description="Helical" evidence="2">
    <location>
        <begin position="79"/>
        <end position="104"/>
    </location>
</feature>
<name>A0ABD1EWF1_HYPHA</name>
<feature type="transmembrane region" description="Helical" evidence="2">
    <location>
        <begin position="293"/>
        <end position="320"/>
    </location>
</feature>
<dbReference type="Proteomes" id="UP001566132">
    <property type="component" value="Unassembled WGS sequence"/>
</dbReference>
<keyword evidence="2" id="KW-1133">Transmembrane helix</keyword>
<evidence type="ECO:0000256" key="2">
    <source>
        <dbReference type="SAM" id="Phobius"/>
    </source>
</evidence>
<gene>
    <name evidence="3" type="ORF">ABEB36_004954</name>
</gene>
<feature type="transmembrane region" description="Helical" evidence="2">
    <location>
        <begin position="404"/>
        <end position="426"/>
    </location>
</feature>
<accession>A0ABD1EWF1</accession>
<reference evidence="3 4" key="1">
    <citation type="submission" date="2024-05" db="EMBL/GenBank/DDBJ databases">
        <title>Genetic variation in Jamaican populations of the coffee berry borer (Hypothenemus hampei).</title>
        <authorList>
            <person name="Errbii M."/>
            <person name="Myrie A."/>
        </authorList>
    </citation>
    <scope>NUCLEOTIDE SEQUENCE [LARGE SCALE GENOMIC DNA]</scope>
    <source>
        <strain evidence="3">JA-Hopewell-2020-01-JO</strain>
        <tissue evidence="3">Whole body</tissue>
    </source>
</reference>
<evidence type="ECO:0008006" key="5">
    <source>
        <dbReference type="Google" id="ProtNLM"/>
    </source>
</evidence>
<feature type="compositionally biased region" description="Low complexity" evidence="1">
    <location>
        <begin position="729"/>
        <end position="741"/>
    </location>
</feature>
<dbReference type="PANTHER" id="PTHR21579">
    <property type="entry name" value="PROTEIN TINCAR"/>
    <property type="match status" value="1"/>
</dbReference>
<feature type="transmembrane region" description="Helical" evidence="2">
    <location>
        <begin position="259"/>
        <end position="281"/>
    </location>
</feature>
<comment type="caution">
    <text evidence="3">The sequence shown here is derived from an EMBL/GenBank/DDBJ whole genome shotgun (WGS) entry which is preliminary data.</text>
</comment>